<dbReference type="EMBL" id="QRVA01000013">
    <property type="protein sequence ID" value="RGS16396.1"/>
    <property type="molecule type" value="Genomic_DNA"/>
</dbReference>
<feature type="transmembrane region" description="Helical" evidence="1">
    <location>
        <begin position="134"/>
        <end position="152"/>
    </location>
</feature>
<dbReference type="AlphaFoldDB" id="A0A3E5EAM8"/>
<feature type="transmembrane region" description="Helical" evidence="1">
    <location>
        <begin position="95"/>
        <end position="122"/>
    </location>
</feature>
<name>A0A3E5EAM8_9BACT</name>
<comment type="caution">
    <text evidence="2">The sequence shown here is derived from an EMBL/GenBank/DDBJ whole genome shotgun (WGS) entry which is preliminary data.</text>
</comment>
<feature type="transmembrane region" description="Helical" evidence="1">
    <location>
        <begin position="172"/>
        <end position="194"/>
    </location>
</feature>
<feature type="transmembrane region" description="Helical" evidence="1">
    <location>
        <begin position="47"/>
        <end position="74"/>
    </location>
</feature>
<gene>
    <name evidence="2" type="ORF">DWY11_06925</name>
</gene>
<protein>
    <submittedName>
        <fullName evidence="2">ABC transporter substrate-binding protein</fullName>
    </submittedName>
</protein>
<evidence type="ECO:0000256" key="1">
    <source>
        <dbReference type="SAM" id="Phobius"/>
    </source>
</evidence>
<evidence type="ECO:0000313" key="2">
    <source>
        <dbReference type="EMBL" id="RGS16396.1"/>
    </source>
</evidence>
<evidence type="ECO:0000313" key="3">
    <source>
        <dbReference type="Proteomes" id="UP000283872"/>
    </source>
</evidence>
<dbReference type="Pfam" id="PF03806">
    <property type="entry name" value="ABG_transport"/>
    <property type="match status" value="1"/>
</dbReference>
<accession>A0A3E5EAM8</accession>
<dbReference type="InterPro" id="IPR004697">
    <property type="entry name" value="AbgT"/>
</dbReference>
<dbReference type="RefSeq" id="WP_117586188.1">
    <property type="nucleotide sequence ID" value="NZ_QRVA01000013.1"/>
</dbReference>
<sequence>MYKKVLAYLALSLGIAQVVVILVSWLLTAAMPESFTHSLTSPEGIRWFMGHFVDHLTSVWLVWLVLISITIGVVKQSRVLHFDHTQYRQRTALRLMLIELCISAGILLALTLLPHAILLNAVGTLFPGPFTHSLIPYICFSVMVMSMSYGIMSESIKGISQVYDAMNQGIRLLSPCFLFYILVMQLYTSILYVME</sequence>
<keyword evidence="1" id="KW-0472">Membrane</keyword>
<dbReference type="Proteomes" id="UP000283872">
    <property type="component" value="Unassembled WGS sequence"/>
</dbReference>
<dbReference type="GO" id="GO:0015558">
    <property type="term" value="F:secondary active p-aminobenzoyl-glutamate transmembrane transporter activity"/>
    <property type="evidence" value="ECO:0007669"/>
    <property type="project" value="InterPro"/>
</dbReference>
<dbReference type="GO" id="GO:1902604">
    <property type="term" value="P:p-aminobenzoyl-glutamate transmembrane transport"/>
    <property type="evidence" value="ECO:0007669"/>
    <property type="project" value="InterPro"/>
</dbReference>
<keyword evidence="1" id="KW-1133">Transmembrane helix</keyword>
<keyword evidence="1" id="KW-0812">Transmembrane</keyword>
<reference evidence="2 3" key="1">
    <citation type="submission" date="2018-08" db="EMBL/GenBank/DDBJ databases">
        <title>A genome reference for cultivated species of the human gut microbiota.</title>
        <authorList>
            <person name="Zou Y."/>
            <person name="Xue W."/>
            <person name="Luo G."/>
        </authorList>
    </citation>
    <scope>NUCLEOTIDE SEQUENCE [LARGE SCALE GENOMIC DNA]</scope>
    <source>
        <strain evidence="2 3">AF24-12</strain>
    </source>
</reference>
<feature type="transmembrane region" description="Helical" evidence="1">
    <location>
        <begin position="7"/>
        <end position="27"/>
    </location>
</feature>
<proteinExistence type="predicted"/>
<organism evidence="2 3">
    <name type="scientific">Segatella copri</name>
    <dbReference type="NCBI Taxonomy" id="165179"/>
    <lineage>
        <taxon>Bacteria</taxon>
        <taxon>Pseudomonadati</taxon>
        <taxon>Bacteroidota</taxon>
        <taxon>Bacteroidia</taxon>
        <taxon>Bacteroidales</taxon>
        <taxon>Prevotellaceae</taxon>
        <taxon>Segatella</taxon>
    </lineage>
</organism>